<reference evidence="1" key="1">
    <citation type="journal article" date="2021" name="Proc. Natl. Acad. Sci. U.S.A.">
        <title>A Catalog of Tens of Thousands of Viruses from Human Metagenomes Reveals Hidden Associations with Chronic Diseases.</title>
        <authorList>
            <person name="Tisza M.J."/>
            <person name="Buck C.B."/>
        </authorList>
    </citation>
    <scope>NUCLEOTIDE SEQUENCE</scope>
    <source>
        <strain evidence="1">CtjhW4</strain>
    </source>
</reference>
<dbReference type="EMBL" id="BK015491">
    <property type="protein sequence ID" value="DAE09680.1"/>
    <property type="molecule type" value="Genomic_DNA"/>
</dbReference>
<organism evidence="1">
    <name type="scientific">Myoviridae sp. ctjhW4</name>
    <dbReference type="NCBI Taxonomy" id="2825162"/>
    <lineage>
        <taxon>Viruses</taxon>
        <taxon>Duplodnaviria</taxon>
        <taxon>Heunggongvirae</taxon>
        <taxon>Uroviricota</taxon>
        <taxon>Caudoviricetes</taxon>
    </lineage>
</organism>
<accession>A0A8S5PSA1</accession>
<proteinExistence type="predicted"/>
<protein>
    <submittedName>
        <fullName evidence="1">Uncharacterized protein</fullName>
    </submittedName>
</protein>
<evidence type="ECO:0000313" key="1">
    <source>
        <dbReference type="EMBL" id="DAE09680.1"/>
    </source>
</evidence>
<sequence>MSYVVGDKVIIPLSSVTLEEGDKVGEGDYFFNGKSAWIFKVEEIKTEGYYVKFCARFNVEPPKFNVIMKEPFVPTTTVITDDTFEATFDNTIDIAADANNPEGWTYNVTVPKYPDIELKVNKIGPLAENSASQRYIYDNSKPGTHSRLQITANIARGSRIITLRYSISQYFPNSNGKIDKISIP</sequence>
<name>A0A8S5PSA1_9CAUD</name>